<feature type="domain" description="NAD(P)-binding" evidence="2">
    <location>
        <begin position="7"/>
        <end position="175"/>
    </location>
</feature>
<evidence type="ECO:0000313" key="3">
    <source>
        <dbReference type="EMBL" id="MCP2369680.1"/>
    </source>
</evidence>
<dbReference type="AlphaFoldDB" id="A0A9X2GYS7"/>
<organism evidence="3 4">
    <name type="scientific">Agromyces terreus</name>
    <dbReference type="NCBI Taxonomy" id="424795"/>
    <lineage>
        <taxon>Bacteria</taxon>
        <taxon>Bacillati</taxon>
        <taxon>Actinomycetota</taxon>
        <taxon>Actinomycetes</taxon>
        <taxon>Micrococcales</taxon>
        <taxon>Microbacteriaceae</taxon>
        <taxon>Agromyces</taxon>
    </lineage>
</organism>
<keyword evidence="1" id="KW-0521">NADP</keyword>
<sequence>MKIVVIGGTGLIGSKVVELLAAHGHEALAASPNSGVNTVTGEGLAEALAGADVVVDVSNSPSFADEDVMSFFTASTANLLDAERAAGVTHHVALSIVGAELLPNSGYLRAKVAQERLISESGLPFSIVRATQFFEFVGRIADEATVDGTATLSTGLMQPMAAADVSAAVARVAAHEPINGIVEIGGPERIGQDELVRIALAAQGDARTVIGDPEAPYFGTKLTGTELVPESPDAQLSTTTFADWLAARPAPVR</sequence>
<dbReference type="OrthoDB" id="9771302at2"/>
<accession>A0A9X2GYS7</accession>
<dbReference type="EMBL" id="JAMZDY010000001">
    <property type="protein sequence ID" value="MCP2369680.1"/>
    <property type="molecule type" value="Genomic_DNA"/>
</dbReference>
<dbReference type="InterPro" id="IPR036291">
    <property type="entry name" value="NAD(P)-bd_dom_sf"/>
</dbReference>
<dbReference type="RefSeq" id="WP_156998967.1">
    <property type="nucleotide sequence ID" value="NZ_BAAANU010000002.1"/>
</dbReference>
<dbReference type="InterPro" id="IPR016040">
    <property type="entry name" value="NAD(P)-bd_dom"/>
</dbReference>
<dbReference type="Gene3D" id="3.40.50.720">
    <property type="entry name" value="NAD(P)-binding Rossmann-like Domain"/>
    <property type="match status" value="1"/>
</dbReference>
<evidence type="ECO:0000259" key="2">
    <source>
        <dbReference type="Pfam" id="PF13460"/>
    </source>
</evidence>
<keyword evidence="4" id="KW-1185">Reference proteome</keyword>
<dbReference type="PANTHER" id="PTHR42748">
    <property type="entry name" value="NITROGEN METABOLITE REPRESSION PROTEIN NMRA FAMILY MEMBER"/>
    <property type="match status" value="1"/>
</dbReference>
<dbReference type="PANTHER" id="PTHR42748:SF3">
    <property type="entry name" value="BLL4366 PROTEIN"/>
    <property type="match status" value="1"/>
</dbReference>
<dbReference type="SUPFAM" id="SSF51735">
    <property type="entry name" value="NAD(P)-binding Rossmann-fold domains"/>
    <property type="match status" value="1"/>
</dbReference>
<gene>
    <name evidence="3" type="ORF">BJ978_000356</name>
</gene>
<dbReference type="Pfam" id="PF13460">
    <property type="entry name" value="NAD_binding_10"/>
    <property type="match status" value="1"/>
</dbReference>
<protein>
    <submittedName>
        <fullName evidence="3">Uncharacterized protein YbjT (DUF2867 family)</fullName>
    </submittedName>
</protein>
<reference evidence="3" key="1">
    <citation type="submission" date="2022-06" db="EMBL/GenBank/DDBJ databases">
        <title>Sequencing the genomes of 1000 actinobacteria strains.</title>
        <authorList>
            <person name="Klenk H.-P."/>
        </authorList>
    </citation>
    <scope>NUCLEOTIDE SEQUENCE</scope>
    <source>
        <strain evidence="3">DSM 22016</strain>
    </source>
</reference>
<dbReference type="InterPro" id="IPR051164">
    <property type="entry name" value="NmrA-like_oxidored"/>
</dbReference>
<proteinExistence type="predicted"/>
<name>A0A9X2GYS7_9MICO</name>
<evidence type="ECO:0000313" key="4">
    <source>
        <dbReference type="Proteomes" id="UP001139722"/>
    </source>
</evidence>
<evidence type="ECO:0000256" key="1">
    <source>
        <dbReference type="ARBA" id="ARBA00022857"/>
    </source>
</evidence>
<comment type="caution">
    <text evidence="3">The sequence shown here is derived from an EMBL/GenBank/DDBJ whole genome shotgun (WGS) entry which is preliminary data.</text>
</comment>
<dbReference type="Proteomes" id="UP001139722">
    <property type="component" value="Unassembled WGS sequence"/>
</dbReference>